<dbReference type="AlphaFoldDB" id="A0A1E5V4H3"/>
<dbReference type="GO" id="GO:0046872">
    <property type="term" value="F:metal ion binding"/>
    <property type="evidence" value="ECO:0007669"/>
    <property type="project" value="UniProtKB-KW"/>
</dbReference>
<evidence type="ECO:0000256" key="2">
    <source>
        <dbReference type="ARBA" id="ARBA00006622"/>
    </source>
</evidence>
<dbReference type="Proteomes" id="UP000095767">
    <property type="component" value="Unassembled WGS sequence"/>
</dbReference>
<keyword evidence="4" id="KW-0479">Metal-binding</keyword>
<comment type="cofactor">
    <cofactor evidence="1">
        <name>Fe(2+)</name>
        <dbReference type="ChEBI" id="CHEBI:29033"/>
    </cofactor>
</comment>
<evidence type="ECO:0000256" key="1">
    <source>
        <dbReference type="ARBA" id="ARBA00001954"/>
    </source>
</evidence>
<dbReference type="GO" id="GO:0017172">
    <property type="term" value="F:cysteine dioxygenase activity"/>
    <property type="evidence" value="ECO:0007669"/>
    <property type="project" value="UniProtKB-EC"/>
</dbReference>
<name>A0A1E5V4H3_9POAL</name>
<comment type="caution">
    <text evidence="8">The sequence shown here is derived from an EMBL/GenBank/DDBJ whole genome shotgun (WGS) entry which is preliminary data.</text>
</comment>
<dbReference type="EMBL" id="LWDX02051886">
    <property type="protein sequence ID" value="OEL20059.1"/>
    <property type="molecule type" value="Genomic_DNA"/>
</dbReference>
<keyword evidence="5" id="KW-0560">Oxidoreductase</keyword>
<accession>A0A1E5V4H3</accession>
<dbReference type="GO" id="GO:0070483">
    <property type="term" value="P:detection of hypoxia"/>
    <property type="evidence" value="ECO:0007669"/>
    <property type="project" value="UniProtKB-ARBA"/>
</dbReference>
<organism evidence="8 9">
    <name type="scientific">Dichanthelium oligosanthes</name>
    <dbReference type="NCBI Taxonomy" id="888268"/>
    <lineage>
        <taxon>Eukaryota</taxon>
        <taxon>Viridiplantae</taxon>
        <taxon>Streptophyta</taxon>
        <taxon>Embryophyta</taxon>
        <taxon>Tracheophyta</taxon>
        <taxon>Spermatophyta</taxon>
        <taxon>Magnoliopsida</taxon>
        <taxon>Liliopsida</taxon>
        <taxon>Poales</taxon>
        <taxon>Poaceae</taxon>
        <taxon>PACMAD clade</taxon>
        <taxon>Panicoideae</taxon>
        <taxon>Panicodae</taxon>
        <taxon>Paniceae</taxon>
        <taxon>Dichantheliinae</taxon>
        <taxon>Dichanthelium</taxon>
    </lineage>
</organism>
<evidence type="ECO:0000256" key="7">
    <source>
        <dbReference type="ARBA" id="ARBA00024284"/>
    </source>
</evidence>
<dbReference type="InterPro" id="IPR011051">
    <property type="entry name" value="RmlC_Cupin_sf"/>
</dbReference>
<dbReference type="STRING" id="888268.A0A1E5V4H3"/>
<evidence type="ECO:0000256" key="5">
    <source>
        <dbReference type="ARBA" id="ARBA00023002"/>
    </source>
</evidence>
<proteinExistence type="inferred from homology"/>
<dbReference type="OrthoDB" id="271433at2759"/>
<gene>
    <name evidence="8" type="ORF">BAE44_0018923</name>
</gene>
<dbReference type="PANTHER" id="PTHR22966">
    <property type="entry name" value="2-AMINOETHANETHIOL DIOXYGENASE"/>
    <property type="match status" value="1"/>
</dbReference>
<evidence type="ECO:0000313" key="8">
    <source>
        <dbReference type="EMBL" id="OEL20059.1"/>
    </source>
</evidence>
<evidence type="ECO:0000256" key="3">
    <source>
        <dbReference type="ARBA" id="ARBA00013133"/>
    </source>
</evidence>
<evidence type="ECO:0000256" key="4">
    <source>
        <dbReference type="ARBA" id="ARBA00022723"/>
    </source>
</evidence>
<dbReference type="PANTHER" id="PTHR22966:SF70">
    <property type="entry name" value="CYSTEINE DIOXYGENASE"/>
    <property type="match status" value="1"/>
</dbReference>
<evidence type="ECO:0000256" key="6">
    <source>
        <dbReference type="ARBA" id="ARBA00023004"/>
    </source>
</evidence>
<comment type="similarity">
    <text evidence="2">Belongs to the cysteine dioxygenase family.</text>
</comment>
<comment type="catalytic activity">
    <reaction evidence="7">
        <text>L-cysteine + O2 = 3-sulfino-L-alanine + H(+)</text>
        <dbReference type="Rhea" id="RHEA:20441"/>
        <dbReference type="ChEBI" id="CHEBI:15378"/>
        <dbReference type="ChEBI" id="CHEBI:15379"/>
        <dbReference type="ChEBI" id="CHEBI:35235"/>
        <dbReference type="ChEBI" id="CHEBI:61085"/>
        <dbReference type="EC" id="1.13.11.20"/>
    </reaction>
    <physiologicalReaction direction="left-to-right" evidence="7">
        <dbReference type="Rhea" id="RHEA:20442"/>
    </physiologicalReaction>
</comment>
<dbReference type="Pfam" id="PF07847">
    <property type="entry name" value="PCO_ADO"/>
    <property type="match status" value="1"/>
</dbReference>
<protein>
    <recommendedName>
        <fullName evidence="3">cysteine dioxygenase</fullName>
        <ecNumber evidence="3">1.13.11.20</ecNumber>
    </recommendedName>
</protein>
<keyword evidence="6" id="KW-0408">Iron</keyword>
<keyword evidence="9" id="KW-1185">Reference proteome</keyword>
<sequence>MTVFSKHLIGSAHVEAYDRVRRRVSGWGSAMLAEKVLDHNVRAASGAWVLFPNVGGNMHRFVAGEETHCAFLDVLAPPYSPKEQRHCNYYKDSPYEPCPCKHSLHA</sequence>
<dbReference type="InterPro" id="IPR012864">
    <property type="entry name" value="PCO/ADO"/>
</dbReference>
<dbReference type="EC" id="1.13.11.20" evidence="3"/>
<reference evidence="8 9" key="1">
    <citation type="submission" date="2016-09" db="EMBL/GenBank/DDBJ databases">
        <title>The draft genome of Dichanthelium oligosanthes: A C3 panicoid grass species.</title>
        <authorList>
            <person name="Studer A.J."/>
            <person name="Schnable J.C."/>
            <person name="Brutnell T.P."/>
        </authorList>
    </citation>
    <scope>NUCLEOTIDE SEQUENCE [LARGE SCALE GENOMIC DNA]</scope>
    <source>
        <strain evidence="9">cv. Kellogg 1175</strain>
        <tissue evidence="8">Leaf</tissue>
    </source>
</reference>
<dbReference type="SUPFAM" id="SSF51182">
    <property type="entry name" value="RmlC-like cupins"/>
    <property type="match status" value="1"/>
</dbReference>
<evidence type="ECO:0000313" key="9">
    <source>
        <dbReference type="Proteomes" id="UP000095767"/>
    </source>
</evidence>